<accession>A0AAU8JGQ7</accession>
<proteinExistence type="predicted"/>
<organism evidence="1">
    <name type="scientific">Planktothricoides raciborskii GIHE-MW2</name>
    <dbReference type="NCBI Taxonomy" id="2792601"/>
    <lineage>
        <taxon>Bacteria</taxon>
        <taxon>Bacillati</taxon>
        <taxon>Cyanobacteriota</taxon>
        <taxon>Cyanophyceae</taxon>
        <taxon>Oscillatoriophycideae</taxon>
        <taxon>Oscillatoriales</taxon>
        <taxon>Oscillatoriaceae</taxon>
        <taxon>Planktothricoides</taxon>
    </lineage>
</organism>
<dbReference type="EMBL" id="CP159837">
    <property type="protein sequence ID" value="XCM37903.1"/>
    <property type="molecule type" value="Genomic_DNA"/>
</dbReference>
<name>A0AAU8JGQ7_9CYAN</name>
<dbReference type="AlphaFoldDB" id="A0AAU8JGQ7"/>
<protein>
    <submittedName>
        <fullName evidence="1">Uncharacterized protein</fullName>
    </submittedName>
</protein>
<dbReference type="RefSeq" id="WP_054469274.1">
    <property type="nucleotide sequence ID" value="NZ_CP159837.1"/>
</dbReference>
<sequence>MARYTSFYRIACDPDRLGLLVADILQSCHFHILYESDDYIMAREISADVPFSKLVTVEVTLTKKYKYDEEVRMNVVVKTDALPLHADNHCRQIFDLICEVIHDTRQWQILEQAVG</sequence>
<gene>
    <name evidence="1" type="ORF">ABWT76_000711</name>
</gene>
<evidence type="ECO:0000313" key="1">
    <source>
        <dbReference type="EMBL" id="XCM37903.1"/>
    </source>
</evidence>
<reference evidence="1" key="1">
    <citation type="submission" date="2024-07" db="EMBL/GenBank/DDBJ databases">
        <authorList>
            <person name="Kim Y.J."/>
            <person name="Jeong J.Y."/>
        </authorList>
    </citation>
    <scope>NUCLEOTIDE SEQUENCE</scope>
    <source>
        <strain evidence="1">GIHE-MW2</strain>
    </source>
</reference>